<evidence type="ECO:0000313" key="2">
    <source>
        <dbReference type="EMBL" id="GLC28342.1"/>
    </source>
</evidence>
<reference evidence="2" key="1">
    <citation type="submission" date="2022-08" db="EMBL/GenBank/DDBJ databases">
        <title>Draft genome sequencing of Roseisolibacter agri AW1220.</title>
        <authorList>
            <person name="Tobiishi Y."/>
            <person name="Tonouchi A."/>
        </authorList>
    </citation>
    <scope>NUCLEOTIDE SEQUENCE</scope>
    <source>
        <strain evidence="2">AW1220</strain>
    </source>
</reference>
<keyword evidence="3" id="KW-1185">Reference proteome</keyword>
<sequence>MALPLERTLKREVVIDGTPYTVTVSPLGVKLVRKGFRKGRAVSWRALLAQAEPTAEPEESDEEAPPAGG</sequence>
<proteinExistence type="predicted"/>
<name>A0AA37QBL9_9BACT</name>
<gene>
    <name evidence="2" type="ORF">rosag_48550</name>
</gene>
<dbReference type="RefSeq" id="WP_284352740.1">
    <property type="nucleotide sequence ID" value="NZ_BRXS01000009.1"/>
</dbReference>
<feature type="region of interest" description="Disordered" evidence="1">
    <location>
        <begin position="50"/>
        <end position="69"/>
    </location>
</feature>
<dbReference type="Proteomes" id="UP001161325">
    <property type="component" value="Unassembled WGS sequence"/>
</dbReference>
<feature type="compositionally biased region" description="Acidic residues" evidence="1">
    <location>
        <begin position="55"/>
        <end position="69"/>
    </location>
</feature>
<protein>
    <submittedName>
        <fullName evidence="2">Uncharacterized protein</fullName>
    </submittedName>
</protein>
<evidence type="ECO:0000313" key="3">
    <source>
        <dbReference type="Proteomes" id="UP001161325"/>
    </source>
</evidence>
<comment type="caution">
    <text evidence="2">The sequence shown here is derived from an EMBL/GenBank/DDBJ whole genome shotgun (WGS) entry which is preliminary data.</text>
</comment>
<organism evidence="2 3">
    <name type="scientific">Roseisolibacter agri</name>
    <dbReference type="NCBI Taxonomy" id="2014610"/>
    <lineage>
        <taxon>Bacteria</taxon>
        <taxon>Pseudomonadati</taxon>
        <taxon>Gemmatimonadota</taxon>
        <taxon>Gemmatimonadia</taxon>
        <taxon>Gemmatimonadales</taxon>
        <taxon>Gemmatimonadaceae</taxon>
        <taxon>Roseisolibacter</taxon>
    </lineage>
</organism>
<dbReference type="EMBL" id="BRXS01000009">
    <property type="protein sequence ID" value="GLC28342.1"/>
    <property type="molecule type" value="Genomic_DNA"/>
</dbReference>
<accession>A0AA37QBL9</accession>
<dbReference type="AlphaFoldDB" id="A0AA37QBL9"/>
<evidence type="ECO:0000256" key="1">
    <source>
        <dbReference type="SAM" id="MobiDB-lite"/>
    </source>
</evidence>